<evidence type="ECO:0000313" key="3">
    <source>
        <dbReference type="Proteomes" id="UP000179076"/>
    </source>
</evidence>
<evidence type="ECO:0008006" key="4">
    <source>
        <dbReference type="Google" id="ProtNLM"/>
    </source>
</evidence>
<keyword evidence="1" id="KW-0732">Signal</keyword>
<dbReference type="Gene3D" id="2.50.20.10">
    <property type="entry name" value="Lipoprotein localisation LolA/LolB/LppX"/>
    <property type="match status" value="1"/>
</dbReference>
<sequence>MLLSTLLSTTAMAEDTLLAKIAAGLSRSAVLRAQFIQTKTVAALTRPLESSGQLVYARERGILWKIERPYRVSYLLDDVGVTELDANGVVVASAGQGPSWQHVSRIFRALFAADLQALDQYFVATARGDPARWEIALAPRPALKRIFQNVQVRGGRFVDQVSFAETNGDTLVIRFINLREASALDPSEFGARRRE</sequence>
<name>A0A1F6UW94_9PROT</name>
<gene>
    <name evidence="2" type="ORF">A2W18_06230</name>
</gene>
<dbReference type="Proteomes" id="UP000179076">
    <property type="component" value="Unassembled WGS sequence"/>
</dbReference>
<dbReference type="CDD" id="cd16325">
    <property type="entry name" value="LolA"/>
    <property type="match status" value="1"/>
</dbReference>
<protein>
    <recommendedName>
        <fullName evidence="4">Outer membrane lipoprotein carrier protein LolA</fullName>
    </recommendedName>
</protein>
<dbReference type="InterPro" id="IPR004564">
    <property type="entry name" value="OM_lipoprot_carrier_LolA-like"/>
</dbReference>
<comment type="caution">
    <text evidence="2">The sequence shown here is derived from an EMBL/GenBank/DDBJ whole genome shotgun (WGS) entry which is preliminary data.</text>
</comment>
<dbReference type="SUPFAM" id="SSF89392">
    <property type="entry name" value="Prokaryotic lipoproteins and lipoprotein localization factors"/>
    <property type="match status" value="1"/>
</dbReference>
<dbReference type="AlphaFoldDB" id="A0A1F6UW94"/>
<proteinExistence type="predicted"/>
<dbReference type="InterPro" id="IPR029046">
    <property type="entry name" value="LolA/LolB/LppX"/>
</dbReference>
<dbReference type="Pfam" id="PF19574">
    <property type="entry name" value="LolA_3"/>
    <property type="match status" value="1"/>
</dbReference>
<evidence type="ECO:0000313" key="2">
    <source>
        <dbReference type="EMBL" id="OGI61710.1"/>
    </source>
</evidence>
<reference evidence="2 3" key="1">
    <citation type="journal article" date="2016" name="Nat. Commun.">
        <title>Thousands of microbial genomes shed light on interconnected biogeochemical processes in an aquifer system.</title>
        <authorList>
            <person name="Anantharaman K."/>
            <person name="Brown C.T."/>
            <person name="Hug L.A."/>
            <person name="Sharon I."/>
            <person name="Castelle C.J."/>
            <person name="Probst A.J."/>
            <person name="Thomas B.C."/>
            <person name="Singh A."/>
            <person name="Wilkins M.J."/>
            <person name="Karaoz U."/>
            <person name="Brodie E.L."/>
            <person name="Williams K.H."/>
            <person name="Hubbard S.S."/>
            <person name="Banfield J.F."/>
        </authorList>
    </citation>
    <scope>NUCLEOTIDE SEQUENCE [LARGE SCALE GENOMIC DNA]</scope>
</reference>
<accession>A0A1F6UW94</accession>
<evidence type="ECO:0000256" key="1">
    <source>
        <dbReference type="ARBA" id="ARBA00022729"/>
    </source>
</evidence>
<dbReference type="EMBL" id="MFSP01000190">
    <property type="protein sequence ID" value="OGI61710.1"/>
    <property type="molecule type" value="Genomic_DNA"/>
</dbReference>
<organism evidence="2 3">
    <name type="scientific">Candidatus Muproteobacteria bacterium RBG_16_60_9</name>
    <dbReference type="NCBI Taxonomy" id="1817755"/>
    <lineage>
        <taxon>Bacteria</taxon>
        <taxon>Pseudomonadati</taxon>
        <taxon>Pseudomonadota</taxon>
        <taxon>Candidatus Muproteobacteria</taxon>
    </lineage>
</organism>